<evidence type="ECO:0000256" key="8">
    <source>
        <dbReference type="ARBA" id="ARBA00048202"/>
    </source>
</evidence>
<comment type="catalytic activity">
    <reaction evidence="8">
        <text>NAD(+) + NADPH + H(+)(in) = NADH + NADP(+) + H(+)(out)</text>
        <dbReference type="Rhea" id="RHEA:47992"/>
        <dbReference type="ChEBI" id="CHEBI:15378"/>
        <dbReference type="ChEBI" id="CHEBI:57540"/>
        <dbReference type="ChEBI" id="CHEBI:57783"/>
        <dbReference type="ChEBI" id="CHEBI:57945"/>
        <dbReference type="ChEBI" id="CHEBI:58349"/>
        <dbReference type="EC" id="7.1.1.1"/>
    </reaction>
</comment>
<dbReference type="RefSeq" id="WP_039221594.1">
    <property type="nucleotide sequence ID" value="NZ_JWLW01000023.1"/>
</dbReference>
<proteinExistence type="inferred from homology"/>
<dbReference type="Gene3D" id="3.40.50.720">
    <property type="entry name" value="NAD(P)-binding Rossmann-like Domain"/>
    <property type="match status" value="2"/>
</dbReference>
<dbReference type="InterPro" id="IPR007886">
    <property type="entry name" value="AlaDH/PNT_N"/>
</dbReference>
<dbReference type="Pfam" id="PF05222">
    <property type="entry name" value="AlaDh_PNT_N"/>
    <property type="match status" value="1"/>
</dbReference>
<dbReference type="InterPro" id="IPR008143">
    <property type="entry name" value="Ala_DH/PNT_CS2"/>
</dbReference>
<keyword evidence="6" id="KW-1278">Translocase</keyword>
<evidence type="ECO:0000256" key="3">
    <source>
        <dbReference type="ARBA" id="ARBA00012943"/>
    </source>
</evidence>
<dbReference type="GO" id="GO:0016491">
    <property type="term" value="F:oxidoreductase activity"/>
    <property type="evidence" value="ECO:0007669"/>
    <property type="project" value="InterPro"/>
</dbReference>
<evidence type="ECO:0000313" key="12">
    <source>
        <dbReference type="Proteomes" id="UP000031197"/>
    </source>
</evidence>
<comment type="similarity">
    <text evidence="2">Belongs to the AlaDH/PNT family.</text>
</comment>
<keyword evidence="12" id="KW-1185">Reference proteome</keyword>
<dbReference type="PANTHER" id="PTHR10160:SF19">
    <property type="entry name" value="PROTON-TRANSLOCATING NAD(P)(+) TRANSHYDROGENASE"/>
    <property type="match status" value="1"/>
</dbReference>
<dbReference type="PROSITE" id="PS00837">
    <property type="entry name" value="ALADH_PNT_2"/>
    <property type="match status" value="1"/>
</dbReference>
<accession>A0A0B3Z146</accession>
<dbReference type="SMART" id="SM01003">
    <property type="entry name" value="AlaDh_PNT_N"/>
    <property type="match status" value="1"/>
</dbReference>
<evidence type="ECO:0000259" key="9">
    <source>
        <dbReference type="SMART" id="SM01002"/>
    </source>
</evidence>
<evidence type="ECO:0000259" key="10">
    <source>
        <dbReference type="SMART" id="SM01003"/>
    </source>
</evidence>
<dbReference type="Pfam" id="PF01262">
    <property type="entry name" value="AlaDh_PNT_C"/>
    <property type="match status" value="1"/>
</dbReference>
<evidence type="ECO:0000256" key="4">
    <source>
        <dbReference type="ARBA" id="ARBA00022741"/>
    </source>
</evidence>
<keyword evidence="7" id="KW-0520">NAD</keyword>
<dbReference type="GO" id="GO:0050661">
    <property type="term" value="F:NADP binding"/>
    <property type="evidence" value="ECO:0007669"/>
    <property type="project" value="TreeGrafter"/>
</dbReference>
<dbReference type="EC" id="7.1.1.1" evidence="3"/>
<comment type="caution">
    <text evidence="11">The sequence shown here is derived from an EMBL/GenBank/DDBJ whole genome shotgun (WGS) entry which is preliminary data.</text>
</comment>
<dbReference type="GO" id="GO:0005886">
    <property type="term" value="C:plasma membrane"/>
    <property type="evidence" value="ECO:0007669"/>
    <property type="project" value="TreeGrafter"/>
</dbReference>
<comment type="function">
    <text evidence="1">The transhydrogenation between NADH and NADP is coupled to respiration and ATP hydrolysis and functions as a proton pump across the membrane.</text>
</comment>
<evidence type="ECO:0000256" key="2">
    <source>
        <dbReference type="ARBA" id="ARBA00005689"/>
    </source>
</evidence>
<keyword evidence="4" id="KW-0547">Nucleotide-binding</keyword>
<dbReference type="EMBL" id="JWLW01000023">
    <property type="protein sequence ID" value="KHT50740.1"/>
    <property type="molecule type" value="Genomic_DNA"/>
</dbReference>
<evidence type="ECO:0000256" key="1">
    <source>
        <dbReference type="ARBA" id="ARBA00003943"/>
    </source>
</evidence>
<dbReference type="GO" id="GO:0006740">
    <property type="term" value="P:NADPH regeneration"/>
    <property type="evidence" value="ECO:0007669"/>
    <property type="project" value="TreeGrafter"/>
</dbReference>
<feature type="domain" description="Alanine dehydrogenase/pyridine nucleotide transhydrogenase N-terminal" evidence="10">
    <location>
        <begin position="4"/>
        <end position="145"/>
    </location>
</feature>
<organism evidence="11 12">
    <name type="scientific">Alteromonas marina</name>
    <dbReference type="NCBI Taxonomy" id="203795"/>
    <lineage>
        <taxon>Bacteria</taxon>
        <taxon>Pseudomonadati</taxon>
        <taxon>Pseudomonadota</taxon>
        <taxon>Gammaproteobacteria</taxon>
        <taxon>Alteromonadales</taxon>
        <taxon>Alteromonadaceae</taxon>
        <taxon>Alteromonas/Salinimonas group</taxon>
        <taxon>Alteromonas</taxon>
    </lineage>
</organism>
<feature type="domain" description="Alanine dehydrogenase/pyridine nucleotide transhydrogenase NAD(H)-binding" evidence="9">
    <location>
        <begin position="154"/>
        <end position="318"/>
    </location>
</feature>
<dbReference type="SMART" id="SM01002">
    <property type="entry name" value="AlaDh_PNT_C"/>
    <property type="match status" value="1"/>
</dbReference>
<dbReference type="SUPFAM" id="SSF52283">
    <property type="entry name" value="Formate/glycerate dehydrogenase catalytic domain-like"/>
    <property type="match status" value="1"/>
</dbReference>
<dbReference type="SUPFAM" id="SSF51735">
    <property type="entry name" value="NAD(P)-binding Rossmann-fold domains"/>
    <property type="match status" value="1"/>
</dbReference>
<dbReference type="AlphaFoldDB" id="A0A0B3Z146"/>
<dbReference type="CDD" id="cd05304">
    <property type="entry name" value="Rubrum_tdh"/>
    <property type="match status" value="1"/>
</dbReference>
<protein>
    <recommendedName>
        <fullName evidence="3">proton-translocating NAD(P)(+) transhydrogenase</fullName>
        <ecNumber evidence="3">7.1.1.1</ecNumber>
    </recommendedName>
</protein>
<evidence type="ECO:0000256" key="6">
    <source>
        <dbReference type="ARBA" id="ARBA00022967"/>
    </source>
</evidence>
<dbReference type="GO" id="GO:0008750">
    <property type="term" value="F:proton-translocating NAD(P)+ transhydrogenase activity"/>
    <property type="evidence" value="ECO:0007669"/>
    <property type="project" value="UniProtKB-EC"/>
</dbReference>
<evidence type="ECO:0000256" key="5">
    <source>
        <dbReference type="ARBA" id="ARBA00022857"/>
    </source>
</evidence>
<dbReference type="OrthoDB" id="9804592at2"/>
<dbReference type="Proteomes" id="UP000031197">
    <property type="component" value="Unassembled WGS sequence"/>
</dbReference>
<reference evidence="11 12" key="1">
    <citation type="submission" date="2014-12" db="EMBL/GenBank/DDBJ databases">
        <title>Genome sequencing of Alteromonas marina AD001.</title>
        <authorList>
            <person name="Adrian T.G.S."/>
            <person name="Chan K.G."/>
        </authorList>
    </citation>
    <scope>NUCLEOTIDE SEQUENCE [LARGE SCALE GENOMIC DNA]</scope>
    <source>
        <strain evidence="11 12">AD001</strain>
    </source>
</reference>
<gene>
    <name evidence="11" type="ORF">RJ41_13245</name>
</gene>
<name>A0A0B3Z146_9ALTE</name>
<dbReference type="PANTHER" id="PTHR10160">
    <property type="entry name" value="NAD(P) TRANSHYDROGENASE"/>
    <property type="match status" value="1"/>
</dbReference>
<evidence type="ECO:0000313" key="11">
    <source>
        <dbReference type="EMBL" id="KHT50740.1"/>
    </source>
</evidence>
<sequence>MKIIILNESKAPDPLNNVEKRCAATPSSAQRLVKKGATLLLEAGAGVHSGYSDKEYKEVGVTVIDDVNDALSTADMLVAVNKPTDAQLALMKKGAIVVGHLDPFFQQSLVESIAEKGLTAISVEMIPRSSRAQKMDALSSQASLAGYVMVMQAANQLPSILPMMMTPSGTIKPAKVFIIGAGVAGLQAIATAKRLGANVLAYDTRPVVAEQVESLGGKFLKIDIGETGQTKDGYAKELTDEQKAKQQEAQRDAIADSDIVITTAQLFGRKPPVLISKDTLALMKPGSVVVDMAATSGGNVEGSVAGETVEVNGVKVIGNGNWSQYVAKAATDMYANNIYNLVDEFFDDETKTFGLNLEDDILAGCVITHDGNITNDMLNNAYKGA</sequence>
<evidence type="ECO:0000256" key="7">
    <source>
        <dbReference type="ARBA" id="ARBA00023027"/>
    </source>
</evidence>
<dbReference type="InterPro" id="IPR007698">
    <property type="entry name" value="AlaDH/PNT_NAD(H)-bd"/>
</dbReference>
<keyword evidence="5" id="KW-0521">NADP</keyword>
<dbReference type="InterPro" id="IPR036291">
    <property type="entry name" value="NAD(P)-bd_dom_sf"/>
</dbReference>